<name>W2SBE4_CYPE1</name>
<keyword evidence="7" id="KW-1185">Reference proteome</keyword>
<feature type="DNA-binding region" description="HMG box" evidence="3">
    <location>
        <begin position="117"/>
        <end position="186"/>
    </location>
</feature>
<dbReference type="OrthoDB" id="5550281at2759"/>
<dbReference type="GeneID" id="19976513"/>
<gene>
    <name evidence="6" type="ORF">HMPREF1541_09174</name>
</gene>
<dbReference type="AlphaFoldDB" id="W2SBE4"/>
<dbReference type="VEuPathDB" id="FungiDB:HMPREF1541_09174"/>
<dbReference type="FunCoup" id="W2SBE4">
    <property type="interactions" value="230"/>
</dbReference>
<dbReference type="PANTHER" id="PTHR46040:SF3">
    <property type="entry name" value="HIGH MOBILITY GROUP PROTEIN 2"/>
    <property type="match status" value="1"/>
</dbReference>
<dbReference type="GO" id="GO:0003677">
    <property type="term" value="F:DNA binding"/>
    <property type="evidence" value="ECO:0007669"/>
    <property type="project" value="UniProtKB-UniRule"/>
</dbReference>
<dbReference type="SMART" id="SM00398">
    <property type="entry name" value="HMG"/>
    <property type="match status" value="1"/>
</dbReference>
<feature type="region of interest" description="Disordered" evidence="4">
    <location>
        <begin position="92"/>
        <end position="121"/>
    </location>
</feature>
<proteinExistence type="predicted"/>
<dbReference type="HOGENOM" id="CLU_042807_1_0_1"/>
<dbReference type="GO" id="GO:0010468">
    <property type="term" value="P:regulation of gene expression"/>
    <property type="evidence" value="ECO:0007669"/>
    <property type="project" value="TreeGrafter"/>
</dbReference>
<dbReference type="InterPro" id="IPR051965">
    <property type="entry name" value="ChromReg_NeuronalGeneExpr"/>
</dbReference>
<feature type="region of interest" description="Disordered" evidence="4">
    <location>
        <begin position="1"/>
        <end position="22"/>
    </location>
</feature>
<dbReference type="Proteomes" id="UP000030752">
    <property type="component" value="Unassembled WGS sequence"/>
</dbReference>
<evidence type="ECO:0000256" key="3">
    <source>
        <dbReference type="PROSITE-ProRule" id="PRU00267"/>
    </source>
</evidence>
<evidence type="ECO:0000256" key="2">
    <source>
        <dbReference type="ARBA" id="ARBA00023242"/>
    </source>
</evidence>
<dbReference type="Gene3D" id="1.10.30.10">
    <property type="entry name" value="High mobility group box domain"/>
    <property type="match status" value="1"/>
</dbReference>
<evidence type="ECO:0000259" key="5">
    <source>
        <dbReference type="PROSITE" id="PS50118"/>
    </source>
</evidence>
<feature type="compositionally biased region" description="Acidic residues" evidence="4">
    <location>
        <begin position="211"/>
        <end position="224"/>
    </location>
</feature>
<dbReference type="SUPFAM" id="SSF47095">
    <property type="entry name" value="HMG-box"/>
    <property type="match status" value="1"/>
</dbReference>
<dbReference type="InterPro" id="IPR009071">
    <property type="entry name" value="HMG_box_dom"/>
</dbReference>
<evidence type="ECO:0000256" key="4">
    <source>
        <dbReference type="SAM" id="MobiDB-lite"/>
    </source>
</evidence>
<dbReference type="RefSeq" id="XP_008712071.1">
    <property type="nucleotide sequence ID" value="XM_008713849.1"/>
</dbReference>
<keyword evidence="1 3" id="KW-0238">DNA-binding</keyword>
<evidence type="ECO:0000313" key="6">
    <source>
        <dbReference type="EMBL" id="ETN45343.1"/>
    </source>
</evidence>
<organism evidence="6 7">
    <name type="scientific">Cyphellophora europaea (strain CBS 101466)</name>
    <name type="common">Phialophora europaea</name>
    <dbReference type="NCBI Taxonomy" id="1220924"/>
    <lineage>
        <taxon>Eukaryota</taxon>
        <taxon>Fungi</taxon>
        <taxon>Dikarya</taxon>
        <taxon>Ascomycota</taxon>
        <taxon>Pezizomycotina</taxon>
        <taxon>Eurotiomycetes</taxon>
        <taxon>Chaetothyriomycetidae</taxon>
        <taxon>Chaetothyriales</taxon>
        <taxon>Cyphellophoraceae</taxon>
        <taxon>Cyphellophora</taxon>
    </lineage>
</organism>
<dbReference type="GO" id="GO:0005634">
    <property type="term" value="C:nucleus"/>
    <property type="evidence" value="ECO:0007669"/>
    <property type="project" value="UniProtKB-UniRule"/>
</dbReference>
<evidence type="ECO:0000313" key="7">
    <source>
        <dbReference type="Proteomes" id="UP000030752"/>
    </source>
</evidence>
<dbReference type="EMBL" id="KB822712">
    <property type="protein sequence ID" value="ETN45343.1"/>
    <property type="molecule type" value="Genomic_DNA"/>
</dbReference>
<feature type="region of interest" description="Disordered" evidence="4">
    <location>
        <begin position="187"/>
        <end position="290"/>
    </location>
</feature>
<dbReference type="PROSITE" id="PS50118">
    <property type="entry name" value="HMG_BOX_2"/>
    <property type="match status" value="1"/>
</dbReference>
<dbReference type="InParanoid" id="W2SBE4"/>
<accession>W2SBE4</accession>
<evidence type="ECO:0000256" key="1">
    <source>
        <dbReference type="ARBA" id="ARBA00023125"/>
    </source>
</evidence>
<feature type="compositionally biased region" description="Low complexity" evidence="4">
    <location>
        <begin position="1"/>
        <end position="15"/>
    </location>
</feature>
<dbReference type="STRING" id="1220924.W2SBE4"/>
<keyword evidence="2 3" id="KW-0539">Nucleus</keyword>
<protein>
    <recommendedName>
        <fullName evidence="5">HMG box domain-containing protein</fullName>
    </recommendedName>
</protein>
<dbReference type="eggNOG" id="ENOG502SCCJ">
    <property type="taxonomic scope" value="Eukaryota"/>
</dbReference>
<dbReference type="Pfam" id="PF00505">
    <property type="entry name" value="HMG_box"/>
    <property type="match status" value="1"/>
</dbReference>
<dbReference type="InterPro" id="IPR036910">
    <property type="entry name" value="HMG_box_dom_sf"/>
</dbReference>
<feature type="compositionally biased region" description="Basic and acidic residues" evidence="4">
    <location>
        <begin position="256"/>
        <end position="272"/>
    </location>
</feature>
<feature type="domain" description="HMG box" evidence="5">
    <location>
        <begin position="117"/>
        <end position="186"/>
    </location>
</feature>
<dbReference type="PANTHER" id="PTHR46040">
    <property type="entry name" value="HIGH MOBILITY GROUP PROTEIN 2"/>
    <property type="match status" value="1"/>
</dbReference>
<sequence length="290" mass="30980">MAKKTAAAAAAASSTDNESATTQVNVADFARTRDSVIVALATLQTSVQDLSRAYINHANTVLAPGRGGSLDANLTNILSESGLLATANAVSRPAALAEPEGDGKKKRKRTPHDPNAPKRALTPYFLYMQSARSQIAKELGDQAKPKEVADEGTRRWTAMPAADKAIWDSQYQKNLAAYRVKMAAYKAGQPVPSDEEAARLVEAGKAPTDEVVADAEADTDEETSPEPVKEPTPPAKTSKRRKTQDTPAKVEATPKSPEKEKKSKKAKAEVEKATPASTSKTEKKKKSKKA</sequence>
<reference evidence="6 7" key="1">
    <citation type="submission" date="2013-03" db="EMBL/GenBank/DDBJ databases">
        <title>The Genome Sequence of Phialophora europaea CBS 101466.</title>
        <authorList>
            <consortium name="The Broad Institute Genomics Platform"/>
            <person name="Cuomo C."/>
            <person name="de Hoog S."/>
            <person name="Gorbushina A."/>
            <person name="Walker B."/>
            <person name="Young S.K."/>
            <person name="Zeng Q."/>
            <person name="Gargeya S."/>
            <person name="Fitzgerald M."/>
            <person name="Haas B."/>
            <person name="Abouelleil A."/>
            <person name="Allen A.W."/>
            <person name="Alvarado L."/>
            <person name="Arachchi H.M."/>
            <person name="Berlin A.M."/>
            <person name="Chapman S.B."/>
            <person name="Gainer-Dewar J."/>
            <person name="Goldberg J."/>
            <person name="Griggs A."/>
            <person name="Gujja S."/>
            <person name="Hansen M."/>
            <person name="Howarth C."/>
            <person name="Imamovic A."/>
            <person name="Ireland A."/>
            <person name="Larimer J."/>
            <person name="McCowan C."/>
            <person name="Murphy C."/>
            <person name="Pearson M."/>
            <person name="Poon T.W."/>
            <person name="Priest M."/>
            <person name="Roberts A."/>
            <person name="Saif S."/>
            <person name="Shea T."/>
            <person name="Sisk P."/>
            <person name="Sykes S."/>
            <person name="Wortman J."/>
            <person name="Nusbaum C."/>
            <person name="Birren B."/>
        </authorList>
    </citation>
    <scope>NUCLEOTIDE SEQUENCE [LARGE SCALE GENOMIC DNA]</scope>
    <source>
        <strain evidence="6 7">CBS 101466</strain>
    </source>
</reference>